<dbReference type="Proteomes" id="UP001359485">
    <property type="component" value="Unassembled WGS sequence"/>
</dbReference>
<protein>
    <submittedName>
        <fullName evidence="2">Uncharacterized protein</fullName>
    </submittedName>
</protein>
<organism evidence="2 3">
    <name type="scientific">Polyplax serrata</name>
    <name type="common">Common mouse louse</name>
    <dbReference type="NCBI Taxonomy" id="468196"/>
    <lineage>
        <taxon>Eukaryota</taxon>
        <taxon>Metazoa</taxon>
        <taxon>Ecdysozoa</taxon>
        <taxon>Arthropoda</taxon>
        <taxon>Hexapoda</taxon>
        <taxon>Insecta</taxon>
        <taxon>Pterygota</taxon>
        <taxon>Neoptera</taxon>
        <taxon>Paraneoptera</taxon>
        <taxon>Psocodea</taxon>
        <taxon>Troctomorpha</taxon>
        <taxon>Phthiraptera</taxon>
        <taxon>Anoplura</taxon>
        <taxon>Polyplacidae</taxon>
        <taxon>Polyplax</taxon>
    </lineage>
</organism>
<evidence type="ECO:0000313" key="3">
    <source>
        <dbReference type="Proteomes" id="UP001359485"/>
    </source>
</evidence>
<evidence type="ECO:0000256" key="1">
    <source>
        <dbReference type="SAM" id="MobiDB-lite"/>
    </source>
</evidence>
<gene>
    <name evidence="2" type="ORF">RUM44_004507</name>
</gene>
<evidence type="ECO:0000313" key="2">
    <source>
        <dbReference type="EMBL" id="KAK6633900.1"/>
    </source>
</evidence>
<accession>A0ABR1B324</accession>
<feature type="region of interest" description="Disordered" evidence="1">
    <location>
        <begin position="89"/>
        <end position="123"/>
    </location>
</feature>
<comment type="caution">
    <text evidence="2">The sequence shown here is derived from an EMBL/GenBank/DDBJ whole genome shotgun (WGS) entry which is preliminary data.</text>
</comment>
<name>A0ABR1B324_POLSC</name>
<reference evidence="2 3" key="1">
    <citation type="submission" date="2023-09" db="EMBL/GenBank/DDBJ databases">
        <title>Genomes of two closely related lineages of the louse Polyplax serrata with different host specificities.</title>
        <authorList>
            <person name="Martinu J."/>
            <person name="Tarabai H."/>
            <person name="Stefka J."/>
            <person name="Hypsa V."/>
        </authorList>
    </citation>
    <scope>NUCLEOTIDE SEQUENCE [LARGE SCALE GENOMIC DNA]</scope>
    <source>
        <strain evidence="2">98ZLc_SE</strain>
    </source>
</reference>
<sequence length="158" mass="18192">MCTRRDLTFKLWFHLFASERPRRVQPLTTIEALSLGNAFLFPHCRQISRRLMAEDETENRTLPATHVMCLHLNNGAIYLRDWPLHLEPSDNERKSSESEMIKFSTGRVQQPPGSGYHRRYPSTGTPAEPNWILSLFTLPNSGISLKRQGRDDSNARTV</sequence>
<keyword evidence="3" id="KW-1185">Reference proteome</keyword>
<dbReference type="EMBL" id="JAWJWF010000004">
    <property type="protein sequence ID" value="KAK6633900.1"/>
    <property type="molecule type" value="Genomic_DNA"/>
</dbReference>
<feature type="compositionally biased region" description="Basic and acidic residues" evidence="1">
    <location>
        <begin position="89"/>
        <end position="100"/>
    </location>
</feature>
<proteinExistence type="predicted"/>